<dbReference type="InterPro" id="IPR050131">
    <property type="entry name" value="Peptidase_S8_subtilisin-like"/>
</dbReference>
<comment type="caution">
    <text evidence="8">The sequence shown here is derived from an EMBL/GenBank/DDBJ whole genome shotgun (WGS) entry which is preliminary data.</text>
</comment>
<keyword evidence="4 5" id="KW-0720">Serine protease</keyword>
<dbReference type="PANTHER" id="PTHR43806">
    <property type="entry name" value="PEPTIDASE S8"/>
    <property type="match status" value="1"/>
</dbReference>
<evidence type="ECO:0000256" key="2">
    <source>
        <dbReference type="ARBA" id="ARBA00022670"/>
    </source>
</evidence>
<evidence type="ECO:0000256" key="3">
    <source>
        <dbReference type="ARBA" id="ARBA00022801"/>
    </source>
</evidence>
<feature type="signal peptide" evidence="6">
    <location>
        <begin position="1"/>
        <end position="22"/>
    </location>
</feature>
<sequence>MSPLRLACALALFSLVGVSASAQEAARYWIVVGETVAAPAPSPEAAARRALRGTAAPSDRTLAPEARAELLAHGVVPLVESRWLGAVSAALTAEQRAAVAALPFVREVRPVGRFVPAEADRAPLAEPLAFVSMTAPLAPWGAMPKAGPSLAQLASVGADRLLDAGYDGTGVTVGFLDTLYDFDHPALTHIGVSGRLAGVEDFTGPRQQSSFHGLAVSSITLGGAEGMLLGPARGARVLAATTEYAPTETHAEEDNFVAGLEWLEAQGVDVVNISLGYSTFDAGEGDFTYADMDGNTTLVTRAADAAASRGVVIVTSAGNEGNSAWQYITAPADADSVITVGATRPGGIRATFSSTGPTADGRIKPDVMAQGTNMVTATRGGAYSTTGQGTSYSAPLVTGVVAQLLQARPSLTPIQVREALRSTASQASAPDNLMGWGVVNGPAALAVATALETPPESLWRVGPSPVRAGSPLTVDTPEPLALAVLDVLGRRVAEIPAGARGRQTVLAPDLPSGLYFVWPEGGALPAQRLVIVR</sequence>
<organism evidence="8 9">
    <name type="scientific">Rubricoccus marinus</name>
    <dbReference type="NCBI Taxonomy" id="716817"/>
    <lineage>
        <taxon>Bacteria</taxon>
        <taxon>Pseudomonadati</taxon>
        <taxon>Rhodothermota</taxon>
        <taxon>Rhodothermia</taxon>
        <taxon>Rhodothermales</taxon>
        <taxon>Rubricoccaceae</taxon>
        <taxon>Rubricoccus</taxon>
    </lineage>
</organism>
<keyword evidence="3 5" id="KW-0378">Hydrolase</keyword>
<evidence type="ECO:0000256" key="5">
    <source>
        <dbReference type="PROSITE-ProRule" id="PRU01240"/>
    </source>
</evidence>
<dbReference type="SUPFAM" id="SSF52743">
    <property type="entry name" value="Subtilisin-like"/>
    <property type="match status" value="1"/>
</dbReference>
<feature type="active site" description="Charge relay system" evidence="5">
    <location>
        <position position="177"/>
    </location>
</feature>
<dbReference type="Pfam" id="PF00082">
    <property type="entry name" value="Peptidase_S8"/>
    <property type="match status" value="1"/>
</dbReference>
<gene>
    <name evidence="8" type="ORF">BSZ36_16100</name>
</gene>
<name>A0A259U3E1_9BACT</name>
<dbReference type="AlphaFoldDB" id="A0A259U3E1"/>
<keyword evidence="9" id="KW-1185">Reference proteome</keyword>
<dbReference type="Gene3D" id="3.40.50.200">
    <property type="entry name" value="Peptidase S8/S53 domain"/>
    <property type="match status" value="1"/>
</dbReference>
<evidence type="ECO:0000256" key="1">
    <source>
        <dbReference type="ARBA" id="ARBA00011073"/>
    </source>
</evidence>
<evidence type="ECO:0000259" key="7">
    <source>
        <dbReference type="Pfam" id="PF00082"/>
    </source>
</evidence>
<dbReference type="PANTHER" id="PTHR43806:SF67">
    <property type="entry name" value="EGF-LIKE DOMAIN-CONTAINING PROTEIN"/>
    <property type="match status" value="1"/>
</dbReference>
<dbReference type="InterPro" id="IPR000209">
    <property type="entry name" value="Peptidase_S8/S53_dom"/>
</dbReference>
<dbReference type="InterPro" id="IPR015500">
    <property type="entry name" value="Peptidase_S8_subtilisin-rel"/>
</dbReference>
<keyword evidence="2 5" id="KW-0645">Protease</keyword>
<proteinExistence type="inferred from homology"/>
<accession>A0A259U3E1</accession>
<dbReference type="GO" id="GO:0004252">
    <property type="term" value="F:serine-type endopeptidase activity"/>
    <property type="evidence" value="ECO:0007669"/>
    <property type="project" value="UniProtKB-UniRule"/>
</dbReference>
<dbReference type="InterPro" id="IPR023828">
    <property type="entry name" value="Peptidase_S8_Ser-AS"/>
</dbReference>
<dbReference type="RefSeq" id="WP_094550758.1">
    <property type="nucleotide sequence ID" value="NZ_MQWB01000001.1"/>
</dbReference>
<evidence type="ECO:0000256" key="6">
    <source>
        <dbReference type="SAM" id="SignalP"/>
    </source>
</evidence>
<dbReference type="InParanoid" id="A0A259U3E1"/>
<evidence type="ECO:0000313" key="8">
    <source>
        <dbReference type="EMBL" id="OZC04367.1"/>
    </source>
</evidence>
<dbReference type="InterPro" id="IPR036852">
    <property type="entry name" value="Peptidase_S8/S53_dom_sf"/>
</dbReference>
<feature type="chain" id="PRO_5013170036" description="Peptidase S8/S53 domain-containing protein" evidence="6">
    <location>
        <begin position="23"/>
        <end position="533"/>
    </location>
</feature>
<dbReference type="PRINTS" id="PR00723">
    <property type="entry name" value="SUBTILISIN"/>
</dbReference>
<feature type="active site" description="Charge relay system" evidence="5">
    <location>
        <position position="212"/>
    </location>
</feature>
<dbReference type="GO" id="GO:0006508">
    <property type="term" value="P:proteolysis"/>
    <property type="evidence" value="ECO:0007669"/>
    <property type="project" value="UniProtKB-KW"/>
</dbReference>
<feature type="active site" description="Charge relay system" evidence="5">
    <location>
        <position position="391"/>
    </location>
</feature>
<keyword evidence="6" id="KW-0732">Signal</keyword>
<feature type="domain" description="Peptidase S8/S53" evidence="7">
    <location>
        <begin position="168"/>
        <end position="437"/>
    </location>
</feature>
<dbReference type="PROSITE" id="PS51892">
    <property type="entry name" value="SUBTILASE"/>
    <property type="match status" value="1"/>
</dbReference>
<dbReference type="Proteomes" id="UP000216446">
    <property type="component" value="Unassembled WGS sequence"/>
</dbReference>
<evidence type="ECO:0000256" key="4">
    <source>
        <dbReference type="ARBA" id="ARBA00022825"/>
    </source>
</evidence>
<comment type="similarity">
    <text evidence="1 5">Belongs to the peptidase S8 family.</text>
</comment>
<reference evidence="8 9" key="1">
    <citation type="submission" date="2016-11" db="EMBL/GenBank/DDBJ databases">
        <title>Study of marine rhodopsin-containing bacteria.</title>
        <authorList>
            <person name="Yoshizawa S."/>
            <person name="Kumagai Y."/>
            <person name="Kogure K."/>
        </authorList>
    </citation>
    <scope>NUCLEOTIDE SEQUENCE [LARGE SCALE GENOMIC DNA]</scope>
    <source>
        <strain evidence="8 9">SG-29</strain>
    </source>
</reference>
<dbReference type="OrthoDB" id="9792152at2"/>
<dbReference type="PROSITE" id="PS00138">
    <property type="entry name" value="SUBTILASE_SER"/>
    <property type="match status" value="1"/>
</dbReference>
<evidence type="ECO:0000313" key="9">
    <source>
        <dbReference type="Proteomes" id="UP000216446"/>
    </source>
</evidence>
<protein>
    <recommendedName>
        <fullName evidence="7">Peptidase S8/S53 domain-containing protein</fullName>
    </recommendedName>
</protein>
<dbReference type="EMBL" id="MQWB01000001">
    <property type="protein sequence ID" value="OZC04367.1"/>
    <property type="molecule type" value="Genomic_DNA"/>
</dbReference>